<dbReference type="GO" id="GO:0005783">
    <property type="term" value="C:endoplasmic reticulum"/>
    <property type="evidence" value="ECO:0007669"/>
    <property type="project" value="TreeGrafter"/>
</dbReference>
<evidence type="ECO:0000256" key="3">
    <source>
        <dbReference type="ARBA" id="ARBA00022692"/>
    </source>
</evidence>
<dbReference type="GO" id="GO:0016020">
    <property type="term" value="C:membrane"/>
    <property type="evidence" value="ECO:0007669"/>
    <property type="project" value="UniProtKB-SubCell"/>
</dbReference>
<keyword evidence="11" id="KW-1185">Reference proteome</keyword>
<dbReference type="PANTHER" id="PTHR14207">
    <property type="entry name" value="STEROL ISOMERASE"/>
    <property type="match status" value="1"/>
</dbReference>
<feature type="region of interest" description="Disordered" evidence="7">
    <location>
        <begin position="1"/>
        <end position="22"/>
    </location>
</feature>
<dbReference type="STRING" id="401625.A0A0P1BQD7"/>
<evidence type="ECO:0000256" key="7">
    <source>
        <dbReference type="SAM" id="MobiDB-lite"/>
    </source>
</evidence>
<feature type="transmembrane region" description="Helical" evidence="8">
    <location>
        <begin position="65"/>
        <end position="85"/>
    </location>
</feature>
<name>A0A0P1BQD7_9BASI</name>
<reference evidence="10 11" key="1">
    <citation type="submission" date="2014-09" db="EMBL/GenBank/DDBJ databases">
        <authorList>
            <person name="Magalhaes I.L.F."/>
            <person name="Oliveira U."/>
            <person name="Santos F.R."/>
            <person name="Vidigal T.H.D.A."/>
            <person name="Brescovit A.D."/>
            <person name="Santos A.J."/>
        </authorList>
    </citation>
    <scope>NUCLEOTIDE SEQUENCE [LARGE SCALE GENOMIC DNA]</scope>
</reference>
<comment type="similarity">
    <text evidence="2">Belongs to the EBP family.</text>
</comment>
<dbReference type="PANTHER" id="PTHR14207:SF1">
    <property type="entry name" value="EMOPAMIL-BINDING PROTEIN-LIKE"/>
    <property type="match status" value="1"/>
</dbReference>
<dbReference type="PROSITE" id="PS51751">
    <property type="entry name" value="EXPERA"/>
    <property type="match status" value="1"/>
</dbReference>
<evidence type="ECO:0000256" key="2">
    <source>
        <dbReference type="ARBA" id="ARBA00008337"/>
    </source>
</evidence>
<dbReference type="GO" id="GO:0047750">
    <property type="term" value="F:cholestenol delta-isomerase activity"/>
    <property type="evidence" value="ECO:0007669"/>
    <property type="project" value="InterPro"/>
</dbReference>
<evidence type="ECO:0000256" key="6">
    <source>
        <dbReference type="PROSITE-ProRule" id="PRU01087"/>
    </source>
</evidence>
<evidence type="ECO:0000259" key="9">
    <source>
        <dbReference type="PROSITE" id="PS51751"/>
    </source>
</evidence>
<dbReference type="InterPro" id="IPR007905">
    <property type="entry name" value="EBP"/>
</dbReference>
<keyword evidence="5 6" id="KW-0472">Membrane</keyword>
<protein>
    <submittedName>
        <fullName evidence="10">Emopamil-binding protein</fullName>
    </submittedName>
</protein>
<dbReference type="Pfam" id="PF05241">
    <property type="entry name" value="EBP"/>
    <property type="match status" value="1"/>
</dbReference>
<keyword evidence="4 6" id="KW-1133">Transmembrane helix</keyword>
<dbReference type="GO" id="GO:0016125">
    <property type="term" value="P:sterol metabolic process"/>
    <property type="evidence" value="ECO:0007669"/>
    <property type="project" value="InterPro"/>
</dbReference>
<feature type="transmembrane region" description="Helical" evidence="8">
    <location>
        <begin position="182"/>
        <end position="206"/>
    </location>
</feature>
<organism evidence="10 11">
    <name type="scientific">Ceraceosorus bombacis</name>
    <dbReference type="NCBI Taxonomy" id="401625"/>
    <lineage>
        <taxon>Eukaryota</taxon>
        <taxon>Fungi</taxon>
        <taxon>Dikarya</taxon>
        <taxon>Basidiomycota</taxon>
        <taxon>Ustilaginomycotina</taxon>
        <taxon>Exobasidiomycetes</taxon>
        <taxon>Ceraceosorales</taxon>
        <taxon>Ceraceosoraceae</taxon>
        <taxon>Ceraceosorus</taxon>
    </lineage>
</organism>
<sequence>MSDRGCTSHMTLIPPPPSSSSSSSTCLLANLSTRHLQFRFPAHHHCCPHHNAPASKMDEQTKQSLLANGFVALLVTGGFLSSQLLLPKRASAKTRFIFTWLAFDALCHSIIEGSFLYYSTFGRSINTSQGFLAYLWKDYARADKRWGWSDPTVVSLEILTVLGAGPLAAYCCYLLLTDVAAYHYWAVVLSTAELYGGFMTFCPEWLTQNKNLDASDWMLFYVYLCFMNLAWVFIPFYLLLDSYGSITAGLRTVAGATAAATKTQKSK</sequence>
<feature type="domain" description="EXPERA" evidence="9">
    <location>
        <begin position="93"/>
        <end position="239"/>
    </location>
</feature>
<accession>A0A0P1BQD7</accession>
<dbReference type="AlphaFoldDB" id="A0A0P1BQD7"/>
<feature type="transmembrane region" description="Helical" evidence="8">
    <location>
        <begin position="218"/>
        <end position="240"/>
    </location>
</feature>
<evidence type="ECO:0000256" key="8">
    <source>
        <dbReference type="SAM" id="Phobius"/>
    </source>
</evidence>
<evidence type="ECO:0000313" key="11">
    <source>
        <dbReference type="Proteomes" id="UP000054845"/>
    </source>
</evidence>
<feature type="transmembrane region" description="Helical" evidence="8">
    <location>
        <begin position="97"/>
        <end position="118"/>
    </location>
</feature>
<evidence type="ECO:0000256" key="4">
    <source>
        <dbReference type="ARBA" id="ARBA00022989"/>
    </source>
</evidence>
<evidence type="ECO:0000256" key="1">
    <source>
        <dbReference type="ARBA" id="ARBA00004141"/>
    </source>
</evidence>
<proteinExistence type="inferred from homology"/>
<dbReference type="Proteomes" id="UP000054845">
    <property type="component" value="Unassembled WGS sequence"/>
</dbReference>
<comment type="subcellular location">
    <subcellularLocation>
        <location evidence="1">Membrane</location>
        <topology evidence="1">Multi-pass membrane protein</topology>
    </subcellularLocation>
</comment>
<dbReference type="OrthoDB" id="58557at2759"/>
<keyword evidence="3 6" id="KW-0812">Transmembrane</keyword>
<dbReference type="InterPro" id="IPR033118">
    <property type="entry name" value="EXPERA"/>
</dbReference>
<dbReference type="EMBL" id="CCYA01000270">
    <property type="protein sequence ID" value="CEH18249.1"/>
    <property type="molecule type" value="Genomic_DNA"/>
</dbReference>
<evidence type="ECO:0000313" key="10">
    <source>
        <dbReference type="EMBL" id="CEH18249.1"/>
    </source>
</evidence>
<evidence type="ECO:0000256" key="5">
    <source>
        <dbReference type="ARBA" id="ARBA00023136"/>
    </source>
</evidence>